<evidence type="ECO:0000313" key="10">
    <source>
        <dbReference type="Proteomes" id="UP000770015"/>
    </source>
</evidence>
<dbReference type="PANTHER" id="PTHR31313">
    <property type="entry name" value="TY1 ENHANCER ACTIVATOR"/>
    <property type="match status" value="1"/>
</dbReference>
<keyword evidence="4" id="KW-0238">DNA-binding</keyword>
<evidence type="ECO:0000259" key="8">
    <source>
        <dbReference type="SMART" id="SM00906"/>
    </source>
</evidence>
<protein>
    <submittedName>
        <fullName evidence="9">Fungal-specific transcription factor domain-containing protein</fullName>
    </submittedName>
</protein>
<dbReference type="CDD" id="cd12148">
    <property type="entry name" value="fungal_TF_MHR"/>
    <property type="match status" value="1"/>
</dbReference>
<proteinExistence type="predicted"/>
<keyword evidence="2" id="KW-0862">Zinc</keyword>
<dbReference type="GO" id="GO:0008270">
    <property type="term" value="F:zinc ion binding"/>
    <property type="evidence" value="ECO:0007669"/>
    <property type="project" value="InterPro"/>
</dbReference>
<dbReference type="GO" id="GO:0006351">
    <property type="term" value="P:DNA-templated transcription"/>
    <property type="evidence" value="ECO:0007669"/>
    <property type="project" value="InterPro"/>
</dbReference>
<dbReference type="InterPro" id="IPR051615">
    <property type="entry name" value="Transcr_Regulatory_Elem"/>
</dbReference>
<comment type="caution">
    <text evidence="9">The sequence shown here is derived from an EMBL/GenBank/DDBJ whole genome shotgun (WGS) entry which is preliminary data.</text>
</comment>
<accession>A0A9P8UV99</accession>
<dbReference type="OrthoDB" id="4161332at2759"/>
<name>A0A9P8UV99_9PEZI</name>
<keyword evidence="10" id="KW-1185">Reference proteome</keyword>
<keyword evidence="6" id="KW-0539">Nucleus</keyword>
<organism evidence="9 10">
    <name type="scientific">Plectosphaerella plurivora</name>
    <dbReference type="NCBI Taxonomy" id="936078"/>
    <lineage>
        <taxon>Eukaryota</taxon>
        <taxon>Fungi</taxon>
        <taxon>Dikarya</taxon>
        <taxon>Ascomycota</taxon>
        <taxon>Pezizomycotina</taxon>
        <taxon>Sordariomycetes</taxon>
        <taxon>Hypocreomycetidae</taxon>
        <taxon>Glomerellales</taxon>
        <taxon>Plectosphaerellaceae</taxon>
        <taxon>Plectosphaerella</taxon>
    </lineage>
</organism>
<evidence type="ECO:0000256" key="7">
    <source>
        <dbReference type="SAM" id="MobiDB-lite"/>
    </source>
</evidence>
<keyword evidence="5" id="KW-0804">Transcription</keyword>
<dbReference type="AlphaFoldDB" id="A0A9P8UV99"/>
<feature type="non-terminal residue" evidence="9">
    <location>
        <position position="1"/>
    </location>
</feature>
<reference evidence="9" key="1">
    <citation type="journal article" date="2021" name="Nat. Commun.">
        <title>Genetic determinants of endophytism in the Arabidopsis root mycobiome.</title>
        <authorList>
            <person name="Mesny F."/>
            <person name="Miyauchi S."/>
            <person name="Thiergart T."/>
            <person name="Pickel B."/>
            <person name="Atanasova L."/>
            <person name="Karlsson M."/>
            <person name="Huettel B."/>
            <person name="Barry K.W."/>
            <person name="Haridas S."/>
            <person name="Chen C."/>
            <person name="Bauer D."/>
            <person name="Andreopoulos W."/>
            <person name="Pangilinan J."/>
            <person name="LaButti K."/>
            <person name="Riley R."/>
            <person name="Lipzen A."/>
            <person name="Clum A."/>
            <person name="Drula E."/>
            <person name="Henrissat B."/>
            <person name="Kohler A."/>
            <person name="Grigoriev I.V."/>
            <person name="Martin F.M."/>
            <person name="Hacquard S."/>
        </authorList>
    </citation>
    <scope>NUCLEOTIDE SEQUENCE</scope>
    <source>
        <strain evidence="9">MPI-SDFR-AT-0117</strain>
    </source>
</reference>
<feature type="domain" description="Xylanolytic transcriptional activator regulatory" evidence="8">
    <location>
        <begin position="175"/>
        <end position="249"/>
    </location>
</feature>
<keyword evidence="3" id="KW-0805">Transcription regulation</keyword>
<dbReference type="InterPro" id="IPR007219">
    <property type="entry name" value="XnlR_reg_dom"/>
</dbReference>
<evidence type="ECO:0000256" key="5">
    <source>
        <dbReference type="ARBA" id="ARBA00023163"/>
    </source>
</evidence>
<sequence length="575" mass="64372">YHGPTSALFDENPPNPDDDDEARVPQDLDVASSPTLVAETAKQRHFEAINRARGRLDFDGVDSETGSSLLDLYWSRQLHAGLIVYRSAFMRDMACDGPYFSKLLLNAMYYSVSKHSKSDTIRKDQGDISTAGWMFRQRFIELLRDEFDKSKITTIQALLIMASSLFTRCDERSTSWLYAGNAFNMIIDLGLHVKRPNDTSASPVDEEIERRVYWAAYMIDKIQCLYQGRQPCIRRSESNVPLVFGDDFEEYENFEPAAFSDDWPFGAVPSHNVTLMVKYSQICMIMERVQHDVYAVQQGVHAASLKYASRLKSDLEAWRQSLPKELDYRDTDEADVQLLPYNLSLLGLYNVLMILIHRPLLSKRRSLQLHADVAQAALNTCVAAAEEITYILRLYAARYRLTSSTFSLSYAAYISAQVHARALAIDTSRSSAGSLEFCLSALDQHEIIYSASKRANTIIRHLIGRPRIDGLGSTAPATLAEATGETLLGTEADNMPPNNASAGATTSQYPDDPGSTWVSTMVVAPCGAMTDLNLQPMAENDDQWHYLLDGPIFHDIYANDRMMIDGAAYDFGNAS</sequence>
<feature type="region of interest" description="Disordered" evidence="7">
    <location>
        <begin position="1"/>
        <end position="24"/>
    </location>
</feature>
<dbReference type="SMART" id="SM00906">
    <property type="entry name" value="Fungal_trans"/>
    <property type="match status" value="1"/>
</dbReference>
<evidence type="ECO:0000256" key="6">
    <source>
        <dbReference type="ARBA" id="ARBA00023242"/>
    </source>
</evidence>
<evidence type="ECO:0000256" key="3">
    <source>
        <dbReference type="ARBA" id="ARBA00023015"/>
    </source>
</evidence>
<gene>
    <name evidence="9" type="ORF">F5X68DRAFT_145737</name>
</gene>
<dbReference type="EMBL" id="JAGSXJ010000058">
    <property type="protein sequence ID" value="KAH6658845.1"/>
    <property type="molecule type" value="Genomic_DNA"/>
</dbReference>
<dbReference type="GO" id="GO:0003677">
    <property type="term" value="F:DNA binding"/>
    <property type="evidence" value="ECO:0007669"/>
    <property type="project" value="UniProtKB-KW"/>
</dbReference>
<dbReference type="Pfam" id="PF04082">
    <property type="entry name" value="Fungal_trans"/>
    <property type="match status" value="1"/>
</dbReference>
<evidence type="ECO:0000313" key="9">
    <source>
        <dbReference type="EMBL" id="KAH6658845.1"/>
    </source>
</evidence>
<evidence type="ECO:0000256" key="1">
    <source>
        <dbReference type="ARBA" id="ARBA00022723"/>
    </source>
</evidence>
<keyword evidence="1" id="KW-0479">Metal-binding</keyword>
<dbReference type="PANTHER" id="PTHR31313:SF86">
    <property type="entry name" value="ZN(2)-C6 FUNGAL-TYPE DOMAIN-CONTAINING PROTEIN"/>
    <property type="match status" value="1"/>
</dbReference>
<evidence type="ECO:0000256" key="4">
    <source>
        <dbReference type="ARBA" id="ARBA00023125"/>
    </source>
</evidence>
<dbReference type="Proteomes" id="UP000770015">
    <property type="component" value="Unassembled WGS sequence"/>
</dbReference>
<evidence type="ECO:0000256" key="2">
    <source>
        <dbReference type="ARBA" id="ARBA00022833"/>
    </source>
</evidence>